<keyword evidence="2" id="KW-0560">Oxidoreductase</keyword>
<dbReference type="AlphaFoldDB" id="F1A4D6"/>
<dbReference type="FunFam" id="3.40.50.720:FF:000621">
    <property type="entry name" value="3-ketoacyl-CoA reductase, putative"/>
    <property type="match status" value="1"/>
</dbReference>
<dbReference type="InParanoid" id="F1A4D6"/>
<dbReference type="OrthoDB" id="5545019at2759"/>
<gene>
    <name evidence="4" type="ORF">DICPUDRAFT_10447</name>
</gene>
<keyword evidence="5" id="KW-1185">Reference proteome</keyword>
<dbReference type="eggNOG" id="KOG1014">
    <property type="taxonomic scope" value="Eukaryota"/>
</dbReference>
<feature type="non-terminal residue" evidence="4">
    <location>
        <position position="320"/>
    </location>
</feature>
<reference evidence="5" key="1">
    <citation type="journal article" date="2011" name="Genome Biol.">
        <title>Comparative genomics of the social amoebae Dictyostelium discoideum and Dictyostelium purpureum.</title>
        <authorList>
            <consortium name="US DOE Joint Genome Institute (JGI-PGF)"/>
            <person name="Sucgang R."/>
            <person name="Kuo A."/>
            <person name="Tian X."/>
            <person name="Salerno W."/>
            <person name="Parikh A."/>
            <person name="Feasley C.L."/>
            <person name="Dalin E."/>
            <person name="Tu H."/>
            <person name="Huang E."/>
            <person name="Barry K."/>
            <person name="Lindquist E."/>
            <person name="Shapiro H."/>
            <person name="Bruce D."/>
            <person name="Schmutz J."/>
            <person name="Salamov A."/>
            <person name="Fey P."/>
            <person name="Gaudet P."/>
            <person name="Anjard C."/>
            <person name="Babu M.M."/>
            <person name="Basu S."/>
            <person name="Bushmanova Y."/>
            <person name="van der Wel H."/>
            <person name="Katoh-Kurasawa M."/>
            <person name="Dinh C."/>
            <person name="Coutinho P.M."/>
            <person name="Saito T."/>
            <person name="Elias M."/>
            <person name="Schaap P."/>
            <person name="Kay R.R."/>
            <person name="Henrissat B."/>
            <person name="Eichinger L."/>
            <person name="Rivero F."/>
            <person name="Putnam N.H."/>
            <person name="West C.M."/>
            <person name="Loomis W.F."/>
            <person name="Chisholm R.L."/>
            <person name="Shaulsky G."/>
            <person name="Strassmann J.E."/>
            <person name="Queller D.C."/>
            <person name="Kuspa A."/>
            <person name="Grigoriev I.V."/>
        </authorList>
    </citation>
    <scope>NUCLEOTIDE SEQUENCE [LARGE SCALE GENOMIC DNA]</scope>
    <source>
        <strain evidence="5">QSDP1</strain>
    </source>
</reference>
<accession>F1A4D6</accession>
<proteinExistence type="inferred from homology"/>
<dbReference type="GO" id="GO:0016491">
    <property type="term" value="F:oxidoreductase activity"/>
    <property type="evidence" value="ECO:0007669"/>
    <property type="project" value="UniProtKB-KW"/>
</dbReference>
<name>F1A4D6_DICPU</name>
<dbReference type="STRING" id="5786.F1A4D6"/>
<evidence type="ECO:0000313" key="4">
    <source>
        <dbReference type="EMBL" id="EGC28946.1"/>
    </source>
</evidence>
<feature type="transmembrane region" description="Helical" evidence="3">
    <location>
        <begin position="291"/>
        <end position="310"/>
    </location>
</feature>
<dbReference type="Gene3D" id="3.40.50.720">
    <property type="entry name" value="NAD(P)-binding Rossmann-like Domain"/>
    <property type="match status" value="1"/>
</dbReference>
<dbReference type="PANTHER" id="PTHR42901">
    <property type="entry name" value="ALCOHOL DEHYDROGENASE"/>
    <property type="match status" value="1"/>
</dbReference>
<organism evidence="4 5">
    <name type="scientific">Dictyostelium purpureum</name>
    <name type="common">Slime mold</name>
    <dbReference type="NCBI Taxonomy" id="5786"/>
    <lineage>
        <taxon>Eukaryota</taxon>
        <taxon>Amoebozoa</taxon>
        <taxon>Evosea</taxon>
        <taxon>Eumycetozoa</taxon>
        <taxon>Dictyostelia</taxon>
        <taxon>Dictyosteliales</taxon>
        <taxon>Dictyosteliaceae</taxon>
        <taxon>Dictyostelium</taxon>
    </lineage>
</organism>
<dbReference type="Pfam" id="PF00106">
    <property type="entry name" value="adh_short"/>
    <property type="match status" value="1"/>
</dbReference>
<protein>
    <submittedName>
        <fullName evidence="4">Uncharacterized protein</fullName>
    </submittedName>
</protein>
<dbReference type="GeneID" id="10506911"/>
<dbReference type="InterPro" id="IPR002347">
    <property type="entry name" value="SDR_fam"/>
</dbReference>
<keyword evidence="3" id="KW-0472">Membrane</keyword>
<dbReference type="KEGG" id="dpp:DICPUDRAFT_10447"/>
<evidence type="ECO:0000256" key="2">
    <source>
        <dbReference type="ARBA" id="ARBA00023002"/>
    </source>
</evidence>
<feature type="transmembrane region" description="Helical" evidence="3">
    <location>
        <begin position="264"/>
        <end position="285"/>
    </location>
</feature>
<feature type="transmembrane region" description="Helical" evidence="3">
    <location>
        <begin position="6"/>
        <end position="25"/>
    </location>
</feature>
<comment type="similarity">
    <text evidence="1">Belongs to the short-chain dehydrogenases/reductases (SDR) family.</text>
</comment>
<keyword evidence="3" id="KW-1133">Transmembrane helix</keyword>
<dbReference type="PANTHER" id="PTHR42901:SF1">
    <property type="entry name" value="ALCOHOL DEHYDROGENASE"/>
    <property type="match status" value="1"/>
</dbReference>
<dbReference type="VEuPathDB" id="AmoebaDB:DICPUDRAFT_10447"/>
<dbReference type="EMBL" id="GL871513">
    <property type="protein sequence ID" value="EGC28946.1"/>
    <property type="molecule type" value="Genomic_DNA"/>
</dbReference>
<keyword evidence="3" id="KW-0812">Transmembrane</keyword>
<dbReference type="OMA" id="EPYEATP"/>
<evidence type="ECO:0000313" key="5">
    <source>
        <dbReference type="Proteomes" id="UP000001064"/>
    </source>
</evidence>
<dbReference type="InterPro" id="IPR036291">
    <property type="entry name" value="NAD(P)-bd_dom_sf"/>
</dbReference>
<dbReference type="PRINTS" id="PR00081">
    <property type="entry name" value="GDHRDH"/>
</dbReference>
<evidence type="ECO:0000256" key="1">
    <source>
        <dbReference type="ARBA" id="ARBA00006484"/>
    </source>
</evidence>
<sequence>MLLSFIVIILIFFFIWNFIVPFLVIKIKNDQNLKSKYKNCKWALVTGGSSGIGKEICERLLAQGISVVIVSSSGNGYTNKLLEKYSKGPVRVKLITLDLSQKESCKKLIKEIEDDNQIEKETLKLLFNNVGYLTMEAFNQTTIEAKMEMIQCNVLTAVELTDYFYKQLIKNKSNDSSDSNGAILFTSSITGLCPTPFSAMYASGKSFITCFAKSLAIESRYHGIDVLVVQPGLVNTNLFLEVPKHLIFSILRLVGQEPSQIVDIMFRGLGTLGFVVYNGGIFGLVSDLCCSILGINFMLNVVYYISNYLLKDFNCYKYNN</sequence>
<dbReference type="PROSITE" id="PS00061">
    <property type="entry name" value="ADH_SHORT"/>
    <property type="match status" value="1"/>
</dbReference>
<evidence type="ECO:0000256" key="3">
    <source>
        <dbReference type="SAM" id="Phobius"/>
    </source>
</evidence>
<dbReference type="Proteomes" id="UP000001064">
    <property type="component" value="Unassembled WGS sequence"/>
</dbReference>
<dbReference type="InterPro" id="IPR020904">
    <property type="entry name" value="Sc_DH/Rdtase_CS"/>
</dbReference>
<dbReference type="SUPFAM" id="SSF51735">
    <property type="entry name" value="NAD(P)-binding Rossmann-fold domains"/>
    <property type="match status" value="1"/>
</dbReference>
<dbReference type="CDD" id="cd05233">
    <property type="entry name" value="SDR_c"/>
    <property type="match status" value="1"/>
</dbReference>
<dbReference type="RefSeq" id="XP_003294527.1">
    <property type="nucleotide sequence ID" value="XM_003294479.1"/>
</dbReference>